<keyword evidence="1 4" id="KW-0328">Glycosyltransferase</keyword>
<evidence type="ECO:0000256" key="1">
    <source>
        <dbReference type="ARBA" id="ARBA00022676"/>
    </source>
</evidence>
<dbReference type="RefSeq" id="WP_398281487.1">
    <property type="nucleotide sequence ID" value="NZ_JBITLV010000004.1"/>
</dbReference>
<dbReference type="GO" id="GO:0016757">
    <property type="term" value="F:glycosyltransferase activity"/>
    <property type="evidence" value="ECO:0007669"/>
    <property type="project" value="UniProtKB-KW"/>
</dbReference>
<dbReference type="InterPro" id="IPR028098">
    <property type="entry name" value="Glyco_trans_4-like_N"/>
</dbReference>
<protein>
    <submittedName>
        <fullName evidence="4">Glycosyltransferase</fullName>
        <ecNumber evidence="4">2.4.-.-</ecNumber>
    </submittedName>
</protein>
<dbReference type="SUPFAM" id="SSF53756">
    <property type="entry name" value="UDP-Glycosyltransferase/glycogen phosphorylase"/>
    <property type="match status" value="1"/>
</dbReference>
<feature type="domain" description="Glycosyltransferase subfamily 4-like N-terminal" evidence="3">
    <location>
        <begin position="43"/>
        <end position="196"/>
    </location>
</feature>
<keyword evidence="5" id="KW-1185">Reference proteome</keyword>
<dbReference type="Proteomes" id="UP001612915">
    <property type="component" value="Unassembled WGS sequence"/>
</dbReference>
<evidence type="ECO:0000259" key="3">
    <source>
        <dbReference type="Pfam" id="PF13439"/>
    </source>
</evidence>
<dbReference type="InterPro" id="IPR050194">
    <property type="entry name" value="Glycosyltransferase_grp1"/>
</dbReference>
<sequence>MSDLSVRPELESHADAGGPRRLRVAVVAETFETEPLRPGFAATRAVVGLLEHLRARGHNAVLLCPAPAGGRCAPGSVAGAPVVTVPGVRLSGVRVGLPTRTVMRTLASFAPDVVHLASPVLLGAAALTAAGQLGVPTLAVCRDDDRARLVRPLRSAWQRRVHSAVDLTLVGSSAGLARFAALGVPRVAYAGLGVDGDRFHPGLRAGEGARTFRARWDADESCVVIGHDGAPELGFGELPGVRSVVVGDSPQAFAALDLYLGTGADAPGVLRALASGVPVVRPAGPGEDVDRPRPDGLLHDGTARGLTRCVRELVDDADRRRWAGLAARSGFERRAAQAHGDEVLARYRELITLRNAGQ</sequence>
<evidence type="ECO:0000256" key="2">
    <source>
        <dbReference type="ARBA" id="ARBA00022679"/>
    </source>
</evidence>
<dbReference type="PANTHER" id="PTHR45947:SF3">
    <property type="entry name" value="SULFOQUINOVOSYL TRANSFERASE SQD2"/>
    <property type="match status" value="1"/>
</dbReference>
<name>A0ABW8ARL1_9ACTN</name>
<reference evidence="4 5" key="1">
    <citation type="submission" date="2024-10" db="EMBL/GenBank/DDBJ databases">
        <title>The Natural Products Discovery Center: Release of the First 8490 Sequenced Strains for Exploring Actinobacteria Biosynthetic Diversity.</title>
        <authorList>
            <person name="Kalkreuter E."/>
            <person name="Kautsar S.A."/>
            <person name="Yang D."/>
            <person name="Bader C.D."/>
            <person name="Teijaro C.N."/>
            <person name="Fluegel L."/>
            <person name="Davis C.M."/>
            <person name="Simpson J.R."/>
            <person name="Lauterbach L."/>
            <person name="Steele A.D."/>
            <person name="Gui C."/>
            <person name="Meng S."/>
            <person name="Li G."/>
            <person name="Viehrig K."/>
            <person name="Ye F."/>
            <person name="Su P."/>
            <person name="Kiefer A.F."/>
            <person name="Nichols A."/>
            <person name="Cepeda A.J."/>
            <person name="Yan W."/>
            <person name="Fan B."/>
            <person name="Jiang Y."/>
            <person name="Adhikari A."/>
            <person name="Zheng C.-J."/>
            <person name="Schuster L."/>
            <person name="Cowan T.M."/>
            <person name="Smanski M.J."/>
            <person name="Chevrette M.G."/>
            <person name="De Carvalho L.P.S."/>
            <person name="Shen B."/>
        </authorList>
    </citation>
    <scope>NUCLEOTIDE SEQUENCE [LARGE SCALE GENOMIC DNA]</scope>
    <source>
        <strain evidence="4 5">NPDC049639</strain>
    </source>
</reference>
<dbReference type="EC" id="2.4.-.-" evidence="4"/>
<organism evidence="4 5">
    <name type="scientific">Spongisporangium articulatum</name>
    <dbReference type="NCBI Taxonomy" id="3362603"/>
    <lineage>
        <taxon>Bacteria</taxon>
        <taxon>Bacillati</taxon>
        <taxon>Actinomycetota</taxon>
        <taxon>Actinomycetes</taxon>
        <taxon>Kineosporiales</taxon>
        <taxon>Kineosporiaceae</taxon>
        <taxon>Spongisporangium</taxon>
    </lineage>
</organism>
<dbReference type="Gene3D" id="3.40.50.2000">
    <property type="entry name" value="Glycogen Phosphorylase B"/>
    <property type="match status" value="1"/>
</dbReference>
<keyword evidence="2 4" id="KW-0808">Transferase</keyword>
<accession>A0ABW8ARL1</accession>
<evidence type="ECO:0000313" key="5">
    <source>
        <dbReference type="Proteomes" id="UP001612915"/>
    </source>
</evidence>
<dbReference type="Pfam" id="PF13439">
    <property type="entry name" value="Glyco_transf_4"/>
    <property type="match status" value="1"/>
</dbReference>
<proteinExistence type="predicted"/>
<dbReference type="PANTHER" id="PTHR45947">
    <property type="entry name" value="SULFOQUINOVOSYL TRANSFERASE SQD2"/>
    <property type="match status" value="1"/>
</dbReference>
<gene>
    <name evidence="4" type="ORF">ACIB24_14405</name>
</gene>
<dbReference type="EMBL" id="JBITLV010000004">
    <property type="protein sequence ID" value="MFI7588257.1"/>
    <property type="molecule type" value="Genomic_DNA"/>
</dbReference>
<evidence type="ECO:0000313" key="4">
    <source>
        <dbReference type="EMBL" id="MFI7588257.1"/>
    </source>
</evidence>
<comment type="caution">
    <text evidence="4">The sequence shown here is derived from an EMBL/GenBank/DDBJ whole genome shotgun (WGS) entry which is preliminary data.</text>
</comment>